<feature type="domain" description="Glycosyltransferase 2-like" evidence="2">
    <location>
        <begin position="5"/>
        <end position="148"/>
    </location>
</feature>
<gene>
    <name evidence="4" type="ORF">DW228_19835</name>
    <name evidence="3" type="ORF">O1433_00810</name>
</gene>
<accession>A0A396BNK5</accession>
<keyword evidence="1" id="KW-0812">Transmembrane</keyword>
<dbReference type="Pfam" id="PF00535">
    <property type="entry name" value="Glycos_transf_2"/>
    <property type="match status" value="1"/>
</dbReference>
<dbReference type="PANTHER" id="PTHR22916">
    <property type="entry name" value="GLYCOSYLTRANSFERASE"/>
    <property type="match status" value="1"/>
</dbReference>
<name>A0A396BNK5_BACFG</name>
<evidence type="ECO:0000313" key="3">
    <source>
        <dbReference type="EMBL" id="MCZ2686051.1"/>
    </source>
</evidence>
<evidence type="ECO:0000256" key="1">
    <source>
        <dbReference type="SAM" id="Phobius"/>
    </source>
</evidence>
<dbReference type="EMBL" id="JAPTZU010000001">
    <property type="protein sequence ID" value="MCZ2686051.1"/>
    <property type="molecule type" value="Genomic_DNA"/>
</dbReference>
<protein>
    <submittedName>
        <fullName evidence="4">Glycosyltransferase</fullName>
        <ecNumber evidence="3">2.4.-.-</ecNumber>
    </submittedName>
</protein>
<dbReference type="Gene3D" id="3.90.550.10">
    <property type="entry name" value="Spore Coat Polysaccharide Biosynthesis Protein SpsA, Chain A"/>
    <property type="match status" value="1"/>
</dbReference>
<evidence type="ECO:0000313" key="4">
    <source>
        <dbReference type="EMBL" id="RHH07270.1"/>
    </source>
</evidence>
<dbReference type="GO" id="GO:0016758">
    <property type="term" value="F:hexosyltransferase activity"/>
    <property type="evidence" value="ECO:0007669"/>
    <property type="project" value="UniProtKB-ARBA"/>
</dbReference>
<dbReference type="AlphaFoldDB" id="A0A396BNK5"/>
<keyword evidence="1" id="KW-0472">Membrane</keyword>
<dbReference type="EC" id="2.4.-.-" evidence="3"/>
<proteinExistence type="predicted"/>
<comment type="caution">
    <text evidence="4">The sequence shown here is derived from an EMBL/GenBank/DDBJ whole genome shotgun (WGS) entry which is preliminary data.</text>
</comment>
<dbReference type="EMBL" id="QRJE01000036">
    <property type="protein sequence ID" value="RHH07270.1"/>
    <property type="molecule type" value="Genomic_DNA"/>
</dbReference>
<keyword evidence="1" id="KW-1133">Transmembrane helix</keyword>
<reference evidence="4 5" key="1">
    <citation type="submission" date="2018-08" db="EMBL/GenBank/DDBJ databases">
        <title>A genome reference for cultivated species of the human gut microbiota.</title>
        <authorList>
            <person name="Zou Y."/>
            <person name="Xue W."/>
            <person name="Luo G."/>
        </authorList>
    </citation>
    <scope>NUCLEOTIDE SEQUENCE [LARGE SCALE GENOMIC DNA]</scope>
    <source>
        <strain evidence="4 5">AM18-6</strain>
    </source>
</reference>
<organism evidence="4 5">
    <name type="scientific">Bacteroides fragilis</name>
    <dbReference type="NCBI Taxonomy" id="817"/>
    <lineage>
        <taxon>Bacteria</taxon>
        <taxon>Pseudomonadati</taxon>
        <taxon>Bacteroidota</taxon>
        <taxon>Bacteroidia</taxon>
        <taxon>Bacteroidales</taxon>
        <taxon>Bacteroidaceae</taxon>
        <taxon>Bacteroides</taxon>
    </lineage>
</organism>
<dbReference type="CDD" id="cd00761">
    <property type="entry name" value="Glyco_tranf_GTA_type"/>
    <property type="match status" value="1"/>
</dbReference>
<dbReference type="InterPro" id="IPR029044">
    <property type="entry name" value="Nucleotide-diphossugar_trans"/>
</dbReference>
<dbReference type="Proteomes" id="UP000266644">
    <property type="component" value="Unassembled WGS sequence"/>
</dbReference>
<sequence length="334" mass="39279">MYKVSIVIPVYNVELYIKETLMSALDQTFKSIEYIIVDDCGQDNSMNIIREILKDHPRKKDVYIYTHLKNKGLSVARNTGLQKARGEYVFFMDSDDAITQDCIEKHYDRIVNVDADFTIANIKLVGVDASVHIPTLQMGEKKDQEILKSFLMREWNVSACNKLYKRLFLELSDVKFTPNLLHEDIIWSYRLSKMASRVVAISDSTYIYKIRENSITRSLNSNSKIESLFYILNIISKDYNDVFATTNIVKEYFGYLTILRFNIALMLLNSPVSLLRRCEFYRALNTDYLRSLEKKNVFAFLLRLPFGLFFLLLKIPYFIYKNKQLCRFLKIKFF</sequence>
<dbReference type="Proteomes" id="UP001079672">
    <property type="component" value="Unassembled WGS sequence"/>
</dbReference>
<evidence type="ECO:0000313" key="5">
    <source>
        <dbReference type="Proteomes" id="UP000266644"/>
    </source>
</evidence>
<dbReference type="InterPro" id="IPR001173">
    <property type="entry name" value="Glyco_trans_2-like"/>
</dbReference>
<feature type="transmembrane region" description="Helical" evidence="1">
    <location>
        <begin position="296"/>
        <end position="320"/>
    </location>
</feature>
<dbReference type="PANTHER" id="PTHR22916:SF3">
    <property type="entry name" value="UDP-GLCNAC:BETAGAL BETA-1,3-N-ACETYLGLUCOSAMINYLTRANSFERASE-LIKE PROTEIN 1"/>
    <property type="match status" value="1"/>
</dbReference>
<dbReference type="RefSeq" id="WP_122330661.1">
    <property type="nucleotide sequence ID" value="NZ_JAGJIJ010000009.1"/>
</dbReference>
<reference evidence="3" key="2">
    <citation type="submission" date="2022-12" db="EMBL/GenBank/DDBJ databases">
        <title>Development of a Multilocus Sequence Typing Scheme for Bacteroides fragilis Based on Whole Genome Sequencing Data and Clinical Application.</title>
        <authorList>
            <person name="Nielsen F.D."/>
            <person name="Justesen U.S."/>
        </authorList>
    </citation>
    <scope>NUCLEOTIDE SEQUENCE</scope>
    <source>
        <strain evidence="3">BF_AM_ODE_DK_2015_4</strain>
    </source>
</reference>
<dbReference type="SUPFAM" id="SSF53448">
    <property type="entry name" value="Nucleotide-diphospho-sugar transferases"/>
    <property type="match status" value="1"/>
</dbReference>
<keyword evidence="3" id="KW-0328">Glycosyltransferase</keyword>
<evidence type="ECO:0000259" key="2">
    <source>
        <dbReference type="Pfam" id="PF00535"/>
    </source>
</evidence>
<keyword evidence="4" id="KW-0808">Transferase</keyword>